<evidence type="ECO:0000313" key="2">
    <source>
        <dbReference type="Proteomes" id="UP001219525"/>
    </source>
</evidence>
<evidence type="ECO:0000313" key="1">
    <source>
        <dbReference type="EMBL" id="KAJ7217153.1"/>
    </source>
</evidence>
<gene>
    <name evidence="1" type="ORF">GGX14DRAFT_602238</name>
</gene>
<dbReference type="Proteomes" id="UP001219525">
    <property type="component" value="Unassembled WGS sequence"/>
</dbReference>
<reference evidence="1" key="1">
    <citation type="submission" date="2023-03" db="EMBL/GenBank/DDBJ databases">
        <title>Massive genome expansion in bonnet fungi (Mycena s.s.) driven by repeated elements and novel gene families across ecological guilds.</title>
        <authorList>
            <consortium name="Lawrence Berkeley National Laboratory"/>
            <person name="Harder C.B."/>
            <person name="Miyauchi S."/>
            <person name="Viragh M."/>
            <person name="Kuo A."/>
            <person name="Thoen E."/>
            <person name="Andreopoulos B."/>
            <person name="Lu D."/>
            <person name="Skrede I."/>
            <person name="Drula E."/>
            <person name="Henrissat B."/>
            <person name="Morin E."/>
            <person name="Kohler A."/>
            <person name="Barry K."/>
            <person name="LaButti K."/>
            <person name="Morin E."/>
            <person name="Salamov A."/>
            <person name="Lipzen A."/>
            <person name="Mereny Z."/>
            <person name="Hegedus B."/>
            <person name="Baldrian P."/>
            <person name="Stursova M."/>
            <person name="Weitz H."/>
            <person name="Taylor A."/>
            <person name="Grigoriev I.V."/>
            <person name="Nagy L.G."/>
            <person name="Martin F."/>
            <person name="Kauserud H."/>
        </authorList>
    </citation>
    <scope>NUCLEOTIDE SEQUENCE</scope>
    <source>
        <strain evidence="1">9144</strain>
    </source>
</reference>
<protein>
    <submittedName>
        <fullName evidence="1">Uncharacterized protein</fullName>
    </submittedName>
</protein>
<name>A0AAD6VR57_9AGAR</name>
<accession>A0AAD6VR57</accession>
<proteinExistence type="predicted"/>
<dbReference type="AlphaFoldDB" id="A0AAD6VR57"/>
<comment type="caution">
    <text evidence="1">The sequence shown here is derived from an EMBL/GenBank/DDBJ whole genome shotgun (WGS) entry which is preliminary data.</text>
</comment>
<dbReference type="EMBL" id="JARJCW010000014">
    <property type="protein sequence ID" value="KAJ7217153.1"/>
    <property type="molecule type" value="Genomic_DNA"/>
</dbReference>
<organism evidence="1 2">
    <name type="scientific">Mycena pura</name>
    <dbReference type="NCBI Taxonomy" id="153505"/>
    <lineage>
        <taxon>Eukaryota</taxon>
        <taxon>Fungi</taxon>
        <taxon>Dikarya</taxon>
        <taxon>Basidiomycota</taxon>
        <taxon>Agaricomycotina</taxon>
        <taxon>Agaricomycetes</taxon>
        <taxon>Agaricomycetidae</taxon>
        <taxon>Agaricales</taxon>
        <taxon>Marasmiineae</taxon>
        <taxon>Mycenaceae</taxon>
        <taxon>Mycena</taxon>
    </lineage>
</organism>
<keyword evidence="2" id="KW-1185">Reference proteome</keyword>
<sequence length="197" mass="20865">MSQTAEEIATADAAATKKALADMSLSLANLTAEIAKRGASSALESLLGLPANPLASPPGANGKYPALVTSILHPHLLPDVIAQIGRFEFPPAHLGRLLKTFSAAPQAPLLLVMGPNGEAQFMPAEPVPGATALLREVPDILAFTEAWMIFMSVLQNLHVALPIAQGLSAYLNNIVTIARVYPWASVLDYHVAFMHSR</sequence>